<evidence type="ECO:0000313" key="4">
    <source>
        <dbReference type="Proteomes" id="UP000647339"/>
    </source>
</evidence>
<dbReference type="PANTHER" id="PTHR45947:SF3">
    <property type="entry name" value="SULFOQUINOVOSYL TRANSFERASE SQD2"/>
    <property type="match status" value="1"/>
</dbReference>
<reference evidence="4" key="1">
    <citation type="journal article" date="2019" name="Int. J. Syst. Evol. Microbiol.">
        <title>The Global Catalogue of Microorganisms (GCM) 10K type strain sequencing project: providing services to taxonomists for standard genome sequencing and annotation.</title>
        <authorList>
            <consortium name="The Broad Institute Genomics Platform"/>
            <consortium name="The Broad Institute Genome Sequencing Center for Infectious Disease"/>
            <person name="Wu L."/>
            <person name="Ma J."/>
        </authorList>
    </citation>
    <scope>NUCLEOTIDE SEQUENCE [LARGE SCALE GENOMIC DNA]</scope>
    <source>
        <strain evidence="4">CGMCC 1.15407</strain>
    </source>
</reference>
<keyword evidence="4" id="KW-1185">Reference proteome</keyword>
<dbReference type="PANTHER" id="PTHR45947">
    <property type="entry name" value="SULFOQUINOVOSYL TRANSFERASE SQD2"/>
    <property type="match status" value="1"/>
</dbReference>
<name>A0ABQ1VBE6_9BACT</name>
<organism evidence="3 4">
    <name type="scientific">Echinicola rosea</name>
    <dbReference type="NCBI Taxonomy" id="1807691"/>
    <lineage>
        <taxon>Bacteria</taxon>
        <taxon>Pseudomonadati</taxon>
        <taxon>Bacteroidota</taxon>
        <taxon>Cytophagia</taxon>
        <taxon>Cytophagales</taxon>
        <taxon>Cyclobacteriaceae</taxon>
        <taxon>Echinicola</taxon>
    </lineage>
</organism>
<dbReference type="EMBL" id="BMIU01000041">
    <property type="protein sequence ID" value="GGF51629.1"/>
    <property type="molecule type" value="Genomic_DNA"/>
</dbReference>
<comment type="caution">
    <text evidence="3">The sequence shown here is derived from an EMBL/GenBank/DDBJ whole genome shotgun (WGS) entry which is preliminary data.</text>
</comment>
<dbReference type="SUPFAM" id="SSF53756">
    <property type="entry name" value="UDP-Glycosyltransferase/glycogen phosphorylase"/>
    <property type="match status" value="1"/>
</dbReference>
<feature type="domain" description="Glycosyl transferase family 1" evidence="1">
    <location>
        <begin position="203"/>
        <end position="356"/>
    </location>
</feature>
<dbReference type="Proteomes" id="UP000647339">
    <property type="component" value="Unassembled WGS sequence"/>
</dbReference>
<dbReference type="RefSeq" id="WP_137404609.1">
    <property type="nucleotide sequence ID" value="NZ_BMIU01000041.1"/>
</dbReference>
<evidence type="ECO:0000259" key="1">
    <source>
        <dbReference type="Pfam" id="PF00534"/>
    </source>
</evidence>
<evidence type="ECO:0000313" key="3">
    <source>
        <dbReference type="EMBL" id="GGF51629.1"/>
    </source>
</evidence>
<sequence length="381" mass="43917">MNNLNILFICRNIPVPGLRENDIILRIAKSVKKIEGVSLSVWFPCEYLPKLPFAFKHRYDILSNLPKSFLEGGVFVEKASYFRLPTLKFSYLFIKSFLFLNRKLVKQAKKYNIIHAHYILPDGKMGLYLKDRFGIPLVVTLRNGDLDKINKLSKNSLMYRNYLEVIERADEVIVHNYITEQWVLGRGRQCTKIPHGIDTSMVKGINYKKEATILCVSSLIKRKNVDWVVNAFKKVKAENWKLKIIGDGAEISKLKSLANKSDQIIFLGRQTQKEVLAEMVKASIFVLPSENETFGLVYLEAALSKCAIIGKSRTGIYGWLKEDEEALYVNSVSDLIIKFRTLIDNPILRENIQEAGFIKVENEFHWSKPIQQYISIYKDLI</sequence>
<dbReference type="InterPro" id="IPR050194">
    <property type="entry name" value="Glycosyltransferase_grp1"/>
</dbReference>
<dbReference type="Pfam" id="PF13439">
    <property type="entry name" value="Glyco_transf_4"/>
    <property type="match status" value="1"/>
</dbReference>
<evidence type="ECO:0000259" key="2">
    <source>
        <dbReference type="Pfam" id="PF13439"/>
    </source>
</evidence>
<dbReference type="InterPro" id="IPR001296">
    <property type="entry name" value="Glyco_trans_1"/>
</dbReference>
<dbReference type="Pfam" id="PF00534">
    <property type="entry name" value="Glycos_transf_1"/>
    <property type="match status" value="1"/>
</dbReference>
<accession>A0ABQ1VBE6</accession>
<dbReference type="Gene3D" id="3.40.50.2000">
    <property type="entry name" value="Glycogen Phosphorylase B"/>
    <property type="match status" value="2"/>
</dbReference>
<proteinExistence type="predicted"/>
<feature type="domain" description="Glycosyltransferase subfamily 4-like N-terminal" evidence="2">
    <location>
        <begin position="60"/>
        <end position="200"/>
    </location>
</feature>
<dbReference type="InterPro" id="IPR028098">
    <property type="entry name" value="Glyco_trans_4-like_N"/>
</dbReference>
<protein>
    <submittedName>
        <fullName evidence="3">LPS biosynthesis protein RfbU</fullName>
    </submittedName>
</protein>
<gene>
    <name evidence="3" type="ORF">GCM10011339_45210</name>
</gene>
<dbReference type="CDD" id="cd03801">
    <property type="entry name" value="GT4_PimA-like"/>
    <property type="match status" value="1"/>
</dbReference>